<feature type="compositionally biased region" description="Low complexity" evidence="3">
    <location>
        <begin position="261"/>
        <end position="271"/>
    </location>
</feature>
<dbReference type="InterPro" id="IPR003591">
    <property type="entry name" value="Leu-rich_rpt_typical-subtyp"/>
</dbReference>
<evidence type="ECO:0000256" key="2">
    <source>
        <dbReference type="ARBA" id="ARBA00022737"/>
    </source>
</evidence>
<dbReference type="PANTHER" id="PTHR46652">
    <property type="entry name" value="LEUCINE-RICH REPEAT AND IQ DOMAIN-CONTAINING PROTEIN 1-RELATED"/>
    <property type="match status" value="1"/>
</dbReference>
<feature type="region of interest" description="Disordered" evidence="3">
    <location>
        <begin position="327"/>
        <end position="351"/>
    </location>
</feature>
<dbReference type="Pfam" id="PF13855">
    <property type="entry name" value="LRR_8"/>
    <property type="match status" value="1"/>
</dbReference>
<dbReference type="RefSeq" id="XP_001385401.2">
    <property type="nucleotide sequence ID" value="XM_001385364.1"/>
</dbReference>
<dbReference type="STRING" id="322104.A3LWZ6"/>
<feature type="compositionally biased region" description="Low complexity" evidence="3">
    <location>
        <begin position="335"/>
        <end position="346"/>
    </location>
</feature>
<dbReference type="SMART" id="SM00369">
    <property type="entry name" value="LRR_TYP"/>
    <property type="match status" value="3"/>
</dbReference>
<dbReference type="InParanoid" id="A3LWZ6"/>
<feature type="region of interest" description="Disordered" evidence="3">
    <location>
        <begin position="210"/>
        <end position="274"/>
    </location>
</feature>
<dbReference type="Proteomes" id="UP000002258">
    <property type="component" value="Chromosome 6"/>
</dbReference>
<dbReference type="PROSITE" id="PS51450">
    <property type="entry name" value="LRR"/>
    <property type="match status" value="1"/>
</dbReference>
<name>A3LWZ6_PICST</name>
<dbReference type="InterPro" id="IPR032675">
    <property type="entry name" value="LRR_dom_sf"/>
</dbReference>
<evidence type="ECO:0000313" key="5">
    <source>
        <dbReference type="Proteomes" id="UP000002258"/>
    </source>
</evidence>
<dbReference type="SUPFAM" id="SSF52058">
    <property type="entry name" value="L domain-like"/>
    <property type="match status" value="1"/>
</dbReference>
<protein>
    <recommendedName>
        <fullName evidence="6">Leucine-rich repeat-containing protein SOG2</fullName>
    </recommendedName>
</protein>
<proteinExistence type="predicted"/>
<dbReference type="KEGG" id="pic:PICST_62257"/>
<dbReference type="InterPro" id="IPR050836">
    <property type="entry name" value="SDS22/Internalin_LRR"/>
</dbReference>
<dbReference type="Pfam" id="PF10428">
    <property type="entry name" value="SOG2"/>
    <property type="match status" value="1"/>
</dbReference>
<dbReference type="InterPro" id="IPR001611">
    <property type="entry name" value="Leu-rich_rpt"/>
</dbReference>
<keyword evidence="5" id="KW-1185">Reference proteome</keyword>
<keyword evidence="1" id="KW-0433">Leucine-rich repeat</keyword>
<evidence type="ECO:0000313" key="4">
    <source>
        <dbReference type="EMBL" id="ABN67372.2"/>
    </source>
</evidence>
<evidence type="ECO:0000256" key="1">
    <source>
        <dbReference type="ARBA" id="ARBA00022614"/>
    </source>
</evidence>
<keyword evidence="2" id="KW-0677">Repeat</keyword>
<accession>A3LWZ6</accession>
<evidence type="ECO:0000256" key="3">
    <source>
        <dbReference type="SAM" id="MobiDB-lite"/>
    </source>
</evidence>
<reference evidence="4 5" key="1">
    <citation type="journal article" date="2007" name="Nat. Biotechnol.">
        <title>Genome sequence of the lignocellulose-bioconverting and xylose-fermenting yeast Pichia stipitis.</title>
        <authorList>
            <person name="Jeffries T.W."/>
            <person name="Grigoriev I.V."/>
            <person name="Grimwood J."/>
            <person name="Laplaza J.M."/>
            <person name="Aerts A."/>
            <person name="Salamov A."/>
            <person name="Schmutz J."/>
            <person name="Lindquist E."/>
            <person name="Dehal P."/>
            <person name="Shapiro H."/>
            <person name="Jin Y.S."/>
            <person name="Passoth V."/>
            <person name="Richardson P.M."/>
        </authorList>
    </citation>
    <scope>NUCLEOTIDE SEQUENCE [LARGE SCALE GENOMIC DNA]</scope>
    <source>
        <strain evidence="5">ATCC 58785 / CBS 6054 / NBRC 10063 / NRRL Y-11545</strain>
    </source>
</reference>
<dbReference type="OMA" id="YNDYFKR"/>
<dbReference type="GeneID" id="4839905"/>
<dbReference type="eggNOG" id="KOG0619">
    <property type="taxonomic scope" value="Eukaryota"/>
</dbReference>
<dbReference type="HOGENOM" id="CLU_011502_0_0_1"/>
<dbReference type="PANTHER" id="PTHR46652:SF8">
    <property type="entry name" value="LEUCINE RICH REPEAT CONTAINING 23"/>
    <property type="match status" value="1"/>
</dbReference>
<dbReference type="InterPro" id="IPR019487">
    <property type="entry name" value="RAM_signalling_pathway_SOG2"/>
</dbReference>
<dbReference type="OrthoDB" id="1394818at2759"/>
<evidence type="ECO:0008006" key="6">
    <source>
        <dbReference type="Google" id="ProtNLM"/>
    </source>
</evidence>
<dbReference type="Gene3D" id="3.80.10.10">
    <property type="entry name" value="Ribonuclease Inhibitor"/>
    <property type="match status" value="1"/>
</dbReference>
<dbReference type="EMBL" id="CP000500">
    <property type="protein sequence ID" value="ABN67372.2"/>
    <property type="molecule type" value="Genomic_DNA"/>
</dbReference>
<gene>
    <name evidence="4" type="ORF">PICST_62257</name>
</gene>
<organism evidence="4 5">
    <name type="scientific">Scheffersomyces stipitis (strain ATCC 58785 / CBS 6054 / NBRC 10063 / NRRL Y-11545)</name>
    <name type="common">Yeast</name>
    <name type="synonym">Pichia stipitis</name>
    <dbReference type="NCBI Taxonomy" id="322104"/>
    <lineage>
        <taxon>Eukaryota</taxon>
        <taxon>Fungi</taxon>
        <taxon>Dikarya</taxon>
        <taxon>Ascomycota</taxon>
        <taxon>Saccharomycotina</taxon>
        <taxon>Pichiomycetes</taxon>
        <taxon>Debaryomycetaceae</taxon>
        <taxon>Scheffersomyces</taxon>
    </lineage>
</organism>
<sequence>MSQSYLLHKSQLWPLLTDQLDAVHRKKSIKLANLPGSKLVVSDIIEVIKDFVNSYNPPLELERLSLQSCQLSEISGNFSSFSSSIKYLDLHQNNVHSISESIISCFPSLEILDLSSNNLSTLPGNLSQLKNLRIISIRNNKFKYLPPVLAELPSINLMEIAENPLVVPSLELIRSLQKSNSDYDWILELKSYLMAHKSLLDFKIQEQQQNLQKQSQPLSAPPALPNGQQPMLTRPKSISDKSKASRAARRMGLLIKREDASSPPSSADASSVSIHDSTNDTFASSGVSNANSTLDDTTASFPFASQAQTNGNHTSNSPTSIAAPISKTANASVASSNTTRNRSRSNTLKEIDRILEKNDKVDTEHKSGAYFRRLSTLQEIPGDKKDVQSENVRSIQNSQTTKTNEDTITKTHSAANRTAPAIVSNDISPSRTNPVAVANKKHSISSIVKVSRKVLFSFSELHSSVRRFTGFCADKKVTMKMVSLLYTTKSNIDSLVENLEIMEETGTNLDQIVASLHVCISSFKAIMTLLSENFASFVDKIDVCFIRMLYLTLYGSFNELLNAYRTLFNVPVTAAATESTKQKLSINTTHFDHDDVDEKLYVTIDSATTTAQNIFSELNKAINKSAIASASSSDPATNASVANKVNELTNVCVSFFDITKRLKTKLITIRNNPSQTTKKSFGEDINLFIKSIVQTLACVKGIVKDLPILDDIRASMSTLTKTAKEVTYMLEVSSYKTLATDSTGTQYPPALVSIPSVSNLFTPVSAHPPLQSPSSVNLAQLASNGNMGVTRTPLTSSLTASSIKTPGLVNGHNIGPLTAPTQSSGQYYAKNGMNPFDGLIMASRNHDREIVDAE</sequence>
<dbReference type="AlphaFoldDB" id="A3LWZ6"/>